<protein>
    <submittedName>
        <fullName evidence="1">Uncharacterized protein</fullName>
    </submittedName>
</protein>
<dbReference type="RefSeq" id="WP_210044137.1">
    <property type="nucleotide sequence ID" value="NZ_JBHLVU010000009.1"/>
</dbReference>
<sequence>MPEVVYVNSSWAGLPAGTVVGPGMIIGTNAFATIQEGVNAVATQGTVQVAAGLYNEPLINVLRPMQLHGAQYGVDARTRSGSSDQESIVQGNIANGTFVLTAEAIVIDGLRFKTTQLDRAYRQRILLRDSGFSIILFAIMSSESI</sequence>
<name>A0ABS7BVP0_9BACL</name>
<evidence type="ECO:0000313" key="1">
    <source>
        <dbReference type="EMBL" id="MBW7452657.1"/>
    </source>
</evidence>
<comment type="caution">
    <text evidence="1">The sequence shown here is derived from an EMBL/GenBank/DDBJ whole genome shotgun (WGS) entry which is preliminary data.</text>
</comment>
<dbReference type="Proteomes" id="UP001519887">
    <property type="component" value="Unassembled WGS sequence"/>
</dbReference>
<gene>
    <name evidence="1" type="ORF">K0U00_01200</name>
</gene>
<evidence type="ECO:0000313" key="2">
    <source>
        <dbReference type="Proteomes" id="UP001519887"/>
    </source>
</evidence>
<dbReference type="SUPFAM" id="SSF51126">
    <property type="entry name" value="Pectin lyase-like"/>
    <property type="match status" value="1"/>
</dbReference>
<keyword evidence="2" id="KW-1185">Reference proteome</keyword>
<accession>A0ABS7BVP0</accession>
<dbReference type="InterPro" id="IPR012334">
    <property type="entry name" value="Pectin_lyas_fold"/>
</dbReference>
<reference evidence="1 2" key="1">
    <citation type="submission" date="2021-07" db="EMBL/GenBank/DDBJ databases">
        <title>Paenibacillus radiodurans sp. nov., isolated from the southeastern edge of Tengger Desert.</title>
        <authorList>
            <person name="Zhang G."/>
        </authorList>
    </citation>
    <scope>NUCLEOTIDE SEQUENCE [LARGE SCALE GENOMIC DNA]</scope>
    <source>
        <strain evidence="1 2">CCM 7311</strain>
    </source>
</reference>
<organism evidence="1 2">
    <name type="scientific">Paenibacillus sepulcri</name>
    <dbReference type="NCBI Taxonomy" id="359917"/>
    <lineage>
        <taxon>Bacteria</taxon>
        <taxon>Bacillati</taxon>
        <taxon>Bacillota</taxon>
        <taxon>Bacilli</taxon>
        <taxon>Bacillales</taxon>
        <taxon>Paenibacillaceae</taxon>
        <taxon>Paenibacillus</taxon>
    </lineage>
</organism>
<dbReference type="Gene3D" id="2.160.20.10">
    <property type="entry name" value="Single-stranded right-handed beta-helix, Pectin lyase-like"/>
    <property type="match status" value="1"/>
</dbReference>
<proteinExistence type="predicted"/>
<dbReference type="EMBL" id="JAHZIK010000010">
    <property type="protein sequence ID" value="MBW7452657.1"/>
    <property type="molecule type" value="Genomic_DNA"/>
</dbReference>
<dbReference type="InterPro" id="IPR011050">
    <property type="entry name" value="Pectin_lyase_fold/virulence"/>
</dbReference>